<dbReference type="InterPro" id="IPR011717">
    <property type="entry name" value="TPR-4"/>
</dbReference>
<dbReference type="InterPro" id="IPR052943">
    <property type="entry name" value="TMTC_O-mannosyl-trnsfr"/>
</dbReference>
<organism evidence="2 3">
    <name type="scientific">Magnetospirillum fulvum MGU-K5</name>
    <dbReference type="NCBI Taxonomy" id="1316936"/>
    <lineage>
        <taxon>Bacteria</taxon>
        <taxon>Pseudomonadati</taxon>
        <taxon>Pseudomonadota</taxon>
        <taxon>Alphaproteobacteria</taxon>
        <taxon>Rhodospirillales</taxon>
        <taxon>Rhodospirillaceae</taxon>
        <taxon>Magnetospirillum</taxon>
    </lineage>
</organism>
<dbReference type="SMART" id="SM00028">
    <property type="entry name" value="TPR"/>
    <property type="match status" value="6"/>
</dbReference>
<evidence type="ECO:0000256" key="1">
    <source>
        <dbReference type="PROSITE-ProRule" id="PRU00339"/>
    </source>
</evidence>
<name>S9S9Q1_MAGFU</name>
<dbReference type="PATRIC" id="fig|1316936.3.peg.2853"/>
<dbReference type="Pfam" id="PF07721">
    <property type="entry name" value="TPR_4"/>
    <property type="match status" value="1"/>
</dbReference>
<dbReference type="GO" id="GO:0042802">
    <property type="term" value="F:identical protein binding"/>
    <property type="evidence" value="ECO:0007669"/>
    <property type="project" value="InterPro"/>
</dbReference>
<dbReference type="InterPro" id="IPR011990">
    <property type="entry name" value="TPR-like_helical_dom_sf"/>
</dbReference>
<dbReference type="Proteomes" id="UP000015350">
    <property type="component" value="Unassembled WGS sequence"/>
</dbReference>
<dbReference type="AlphaFoldDB" id="S9S9Q1"/>
<dbReference type="InterPro" id="IPR019734">
    <property type="entry name" value="TPR_rpt"/>
</dbReference>
<dbReference type="Gene3D" id="3.40.50.2000">
    <property type="entry name" value="Glycogen Phosphorylase B"/>
    <property type="match status" value="1"/>
</dbReference>
<feature type="repeat" description="TPR" evidence="1">
    <location>
        <begin position="176"/>
        <end position="209"/>
    </location>
</feature>
<evidence type="ECO:0000313" key="3">
    <source>
        <dbReference type="Proteomes" id="UP000015350"/>
    </source>
</evidence>
<dbReference type="eggNOG" id="COG0457">
    <property type="taxonomic scope" value="Bacteria"/>
</dbReference>
<gene>
    <name evidence="2" type="ORF">K678_14317</name>
</gene>
<dbReference type="PANTHER" id="PTHR44809:SF1">
    <property type="entry name" value="PROTEIN O-MANNOSYL-TRANSFERASE TMTC1"/>
    <property type="match status" value="1"/>
</dbReference>
<dbReference type="OrthoDB" id="6193797at2"/>
<feature type="repeat" description="TPR" evidence="1">
    <location>
        <begin position="142"/>
        <end position="175"/>
    </location>
</feature>
<dbReference type="Pfam" id="PF13432">
    <property type="entry name" value="TPR_16"/>
    <property type="match status" value="2"/>
</dbReference>
<feature type="repeat" description="TPR" evidence="1">
    <location>
        <begin position="74"/>
        <end position="107"/>
    </location>
</feature>
<dbReference type="SUPFAM" id="SSF48452">
    <property type="entry name" value="TPR-like"/>
    <property type="match status" value="1"/>
</dbReference>
<dbReference type="PANTHER" id="PTHR44809">
    <property type="match status" value="1"/>
</dbReference>
<keyword evidence="1" id="KW-0802">TPR repeat</keyword>
<evidence type="ECO:0000313" key="2">
    <source>
        <dbReference type="EMBL" id="EPY00793.1"/>
    </source>
</evidence>
<protein>
    <submittedName>
        <fullName evidence="2">Uncharacterized protein</fullName>
    </submittedName>
</protein>
<accession>S9S9Q1</accession>
<dbReference type="RefSeq" id="WP_021133152.1">
    <property type="nucleotide sequence ID" value="NZ_AQPH01000068.1"/>
</dbReference>
<dbReference type="PROSITE" id="PS50005">
    <property type="entry name" value="TPR"/>
    <property type="match status" value="5"/>
</dbReference>
<dbReference type="STRING" id="1316936.K678_14317"/>
<comment type="caution">
    <text evidence="2">The sequence shown here is derived from an EMBL/GenBank/DDBJ whole genome shotgun (WGS) entry which is preliminary data.</text>
</comment>
<dbReference type="SUPFAM" id="SSF53756">
    <property type="entry name" value="UDP-Glycosyltransferase/glycogen phosphorylase"/>
    <property type="match status" value="1"/>
</dbReference>
<dbReference type="Gene3D" id="1.25.40.10">
    <property type="entry name" value="Tetratricopeptide repeat domain"/>
    <property type="match status" value="2"/>
</dbReference>
<dbReference type="Pfam" id="PF13414">
    <property type="entry name" value="TPR_11"/>
    <property type="match status" value="1"/>
</dbReference>
<dbReference type="EMBL" id="AQPH01000068">
    <property type="protein sequence ID" value="EPY00793.1"/>
    <property type="molecule type" value="Genomic_DNA"/>
</dbReference>
<feature type="repeat" description="TPR" evidence="1">
    <location>
        <begin position="40"/>
        <end position="73"/>
    </location>
</feature>
<sequence length="557" mass="60316">MADFSISAAFETAIGAHRDGHLVEAERHYRSILTSHPRHLETLVMLGQLLTDTGRAEAALGLIETALRVDPARGEVHGAQGAALRRLGRPAEAVASYRRALALKPDSVVVRVNLGNALLDLDRAAEAADTFRAVVALAPALPEAVFGLGRALHLMGQTEAAIEPLRQAIALRPDYAAAYDAMGEIACDLGRWNEAIAFHAEALRFDPKGPGFHTHFGIALYNCGELQAAEGSFRVALSLNPDDVLAHFNLAAVLLRTGRLAEGWAEYEWRRRLLGFPALQTTRTEWQGEPLEGKTLLMYGEQGLGDTLHFARYVQLAAEQGARVVLAVQPPLMRLLRSVPGVAEMVPPGGAVSADYHLPLLSAPWRFGTTLDTIPAPIPYLTAEPEAARRWGERLAGVEGLKVGLVWAGDPRPDDRAANRVDRRRSLALAQFAPLADIPGVTLVSLQKGAPAAQAKSPPAGLRLLDWMDEVDDFADTAALVSQLDLVISVDTSVVHLVGAMGKPVWILSRFDGCWRWQDRDDSPWYPTARLFRQTAPGDWSGPLAALAAALRDWAKA</sequence>
<reference evidence="2 3" key="1">
    <citation type="submission" date="2013-04" db="EMBL/GenBank/DDBJ databases">
        <authorList>
            <person name="Kuznetsov B."/>
            <person name="Ivanovsky R."/>
        </authorList>
    </citation>
    <scope>NUCLEOTIDE SEQUENCE [LARGE SCALE GENOMIC DNA]</scope>
    <source>
        <strain evidence="2 3">MGU-K5</strain>
    </source>
</reference>
<feature type="repeat" description="TPR" evidence="1">
    <location>
        <begin position="210"/>
        <end position="243"/>
    </location>
</feature>
<proteinExistence type="predicted"/>